<protein>
    <recommendedName>
        <fullName evidence="3">Alpha-carbonic anhydrase domain-containing protein</fullName>
    </recommendedName>
</protein>
<proteinExistence type="predicted"/>
<dbReference type="SUPFAM" id="SSF51069">
    <property type="entry name" value="Carbonic anhydrase"/>
    <property type="match status" value="1"/>
</dbReference>
<sequence length="289" mass="31333">MSTNNTSINISTQNSRGVCDLKCAYNFNYPESNLIAKNMGVMINLTYDNANTSPVLYNNQKYKVTTIIIVSPSIHIFNNSNAAAEIIIEHTAEMGGQNLLVGIPIVLSSESSDASNFINEIIASVSNNAPAQGESTNLNISGFSLQKIVPKKPFFSYTDNTSDWIVYGILSAIPLNSSSLNSLTKIIKPFPLPTPGSELFYNPKGPNATGTVGDGIYISCQPTGSSEEETDVTYAKNTTSATISFNNPIFFILLLIVAGCIIFVVLFFVLNYVYNYLTNGKPKLSIKTT</sequence>
<evidence type="ECO:0008006" key="3">
    <source>
        <dbReference type="Google" id="ProtNLM"/>
    </source>
</evidence>
<dbReference type="EMBL" id="MN738915">
    <property type="protein sequence ID" value="QHT31147.1"/>
    <property type="molecule type" value="Genomic_DNA"/>
</dbReference>
<dbReference type="Gene3D" id="3.10.200.10">
    <property type="entry name" value="Alpha carbonic anhydrase"/>
    <property type="match status" value="1"/>
</dbReference>
<organism evidence="2">
    <name type="scientific">viral metagenome</name>
    <dbReference type="NCBI Taxonomy" id="1070528"/>
    <lineage>
        <taxon>unclassified sequences</taxon>
        <taxon>metagenomes</taxon>
        <taxon>organismal metagenomes</taxon>
    </lineage>
</organism>
<evidence type="ECO:0000313" key="2">
    <source>
        <dbReference type="EMBL" id="QHT31147.1"/>
    </source>
</evidence>
<reference evidence="2" key="1">
    <citation type="journal article" date="2020" name="Nature">
        <title>Giant virus diversity and host interactions through global metagenomics.</title>
        <authorList>
            <person name="Schulz F."/>
            <person name="Roux S."/>
            <person name="Paez-Espino D."/>
            <person name="Jungbluth S."/>
            <person name="Walsh D.A."/>
            <person name="Denef V.J."/>
            <person name="McMahon K.D."/>
            <person name="Konstantinidis K.T."/>
            <person name="Eloe-Fadrosh E.A."/>
            <person name="Kyrpides N.C."/>
            <person name="Woyke T."/>
        </authorList>
    </citation>
    <scope>NUCLEOTIDE SEQUENCE</scope>
    <source>
        <strain evidence="2">GVMAG-M-3300009155-2</strain>
    </source>
</reference>
<keyword evidence="1" id="KW-0812">Transmembrane</keyword>
<feature type="transmembrane region" description="Helical" evidence="1">
    <location>
        <begin position="249"/>
        <end position="274"/>
    </location>
</feature>
<evidence type="ECO:0000256" key="1">
    <source>
        <dbReference type="SAM" id="Phobius"/>
    </source>
</evidence>
<dbReference type="AlphaFoldDB" id="A0A6C0EQ50"/>
<accession>A0A6C0EQ50</accession>
<dbReference type="InterPro" id="IPR036398">
    <property type="entry name" value="CA_dom_sf"/>
</dbReference>
<keyword evidence="1" id="KW-1133">Transmembrane helix</keyword>
<name>A0A6C0EQ50_9ZZZZ</name>
<keyword evidence="1" id="KW-0472">Membrane</keyword>